<accession>A0ABX0IZU3</accession>
<proteinExistence type="predicted"/>
<dbReference type="Pfam" id="PF04909">
    <property type="entry name" value="Amidohydro_2"/>
    <property type="match status" value="1"/>
</dbReference>
<dbReference type="Gene3D" id="3.20.20.140">
    <property type="entry name" value="Metal-dependent hydrolases"/>
    <property type="match status" value="1"/>
</dbReference>
<evidence type="ECO:0000259" key="1">
    <source>
        <dbReference type="Pfam" id="PF04909"/>
    </source>
</evidence>
<evidence type="ECO:0000313" key="2">
    <source>
        <dbReference type="EMBL" id="NHN28953.1"/>
    </source>
</evidence>
<comment type="caution">
    <text evidence="2">The sequence shown here is derived from an EMBL/GenBank/DDBJ whole genome shotgun (WGS) entry which is preliminary data.</text>
</comment>
<evidence type="ECO:0000313" key="3">
    <source>
        <dbReference type="Proteomes" id="UP001165962"/>
    </source>
</evidence>
<name>A0ABX0IZU3_9BACL</name>
<dbReference type="RefSeq" id="WP_166146323.1">
    <property type="nucleotide sequence ID" value="NZ_JAAOIW010000001.1"/>
</dbReference>
<protein>
    <submittedName>
        <fullName evidence="2">Amidohydrolase family protein</fullName>
    </submittedName>
</protein>
<organism evidence="2 3">
    <name type="scientific">Paenibacillus agricola</name>
    <dbReference type="NCBI Taxonomy" id="2716264"/>
    <lineage>
        <taxon>Bacteria</taxon>
        <taxon>Bacillati</taxon>
        <taxon>Bacillota</taxon>
        <taxon>Bacilli</taxon>
        <taxon>Bacillales</taxon>
        <taxon>Paenibacillaceae</taxon>
        <taxon>Paenibacillus</taxon>
    </lineage>
</organism>
<gene>
    <name evidence="2" type="ORF">G9U52_03790</name>
</gene>
<dbReference type="Proteomes" id="UP001165962">
    <property type="component" value="Unassembled WGS sequence"/>
</dbReference>
<dbReference type="InterPro" id="IPR006680">
    <property type="entry name" value="Amidohydro-rel"/>
</dbReference>
<keyword evidence="3" id="KW-1185">Reference proteome</keyword>
<dbReference type="InterPro" id="IPR032466">
    <property type="entry name" value="Metal_Hydrolase"/>
</dbReference>
<feature type="domain" description="Amidohydrolase-related" evidence="1">
    <location>
        <begin position="6"/>
        <end position="251"/>
    </location>
</feature>
<sequence>MPTKITDAYAHFGLPRFGSLDQLLRYMDKHQIEQAVAVLGPRVPDFSIIMEAASSFPDRVRCVGIPFGETKEQRVEAVKLQLDAGAIGIRLEPREANDMPEILDLIGKRGRWAYGIGSCLSQQLAKQYLDWLAQYPDARLAAPHFMYADFSRNDPERAGGSIEQLMRHERFYGILVRNLGMVGSLYPHTAYKAWMEYVIELCGSDRLMWGSEYPVLFWRNENADAAVAMFRELLGVCDDREWSQIAGANASEQFFDGAAPQSTEQVLPEWVEQQFERNRTVPFFPKGLEIPVELYGRILEGYIQSSYFAEGRSMLEYILKPWIEQMDSGHGEIGGSMGKWNIRH</sequence>
<dbReference type="EMBL" id="JAAOIW010000001">
    <property type="protein sequence ID" value="NHN28953.1"/>
    <property type="molecule type" value="Genomic_DNA"/>
</dbReference>
<dbReference type="SUPFAM" id="SSF51556">
    <property type="entry name" value="Metallo-dependent hydrolases"/>
    <property type="match status" value="1"/>
</dbReference>
<reference evidence="2" key="1">
    <citation type="submission" date="2020-03" db="EMBL/GenBank/DDBJ databases">
        <title>Draft sequencing of Paenibacilllus sp. S3N08.</title>
        <authorList>
            <person name="Kim D.-U."/>
        </authorList>
    </citation>
    <scope>NUCLEOTIDE SEQUENCE</scope>
    <source>
        <strain evidence="2">S3N08</strain>
    </source>
</reference>